<dbReference type="InterPro" id="IPR036890">
    <property type="entry name" value="HATPase_C_sf"/>
</dbReference>
<reference evidence="3" key="1">
    <citation type="submission" date="2020-07" db="EMBL/GenBank/DDBJ databases">
        <title>Description of Mycobacterium gordonae subsp. intergordonae subsp.nov. and Mycobacterium gordonae subsp. gordonae subsp. nov.</title>
        <authorList>
            <person name="Huang H."/>
        </authorList>
    </citation>
    <scope>NUCLEOTIDE SEQUENCE [LARGE SCALE GENOMIC DNA]</scope>
    <source>
        <strain evidence="3">24T</strain>
    </source>
</reference>
<dbReference type="InterPro" id="IPR003594">
    <property type="entry name" value="HATPase_dom"/>
</dbReference>
<evidence type="ECO:0000259" key="2">
    <source>
        <dbReference type="Pfam" id="PF13581"/>
    </source>
</evidence>
<evidence type="ECO:0000313" key="4">
    <source>
        <dbReference type="Proteomes" id="UP000510682"/>
    </source>
</evidence>
<feature type="domain" description="Histidine kinase/HSP90-like ATPase" evidence="2">
    <location>
        <begin position="20"/>
        <end position="138"/>
    </location>
</feature>
<dbReference type="KEGG" id="mgor:H0P51_00770"/>
<dbReference type="InterPro" id="IPR050267">
    <property type="entry name" value="Anti-sigma-factor_SerPK"/>
</dbReference>
<keyword evidence="3" id="KW-0547">Nucleotide-binding</keyword>
<dbReference type="Proteomes" id="UP000510682">
    <property type="component" value="Chromosome"/>
</dbReference>
<dbReference type="CDD" id="cd16936">
    <property type="entry name" value="HATPase_RsbW-like"/>
    <property type="match status" value="1"/>
</dbReference>
<dbReference type="AlphaFoldDB" id="A0A7D6I5R0"/>
<organism evidence="3 4">
    <name type="scientific">Mycobacterium vicinigordonae</name>
    <dbReference type="NCBI Taxonomy" id="1719132"/>
    <lineage>
        <taxon>Bacteria</taxon>
        <taxon>Bacillati</taxon>
        <taxon>Actinomycetota</taxon>
        <taxon>Actinomycetes</taxon>
        <taxon>Mycobacteriales</taxon>
        <taxon>Mycobacteriaceae</taxon>
        <taxon>Mycobacterium</taxon>
    </lineage>
</organism>
<keyword evidence="4" id="KW-1185">Reference proteome</keyword>
<dbReference type="SUPFAM" id="SSF55874">
    <property type="entry name" value="ATPase domain of HSP90 chaperone/DNA topoisomerase II/histidine kinase"/>
    <property type="match status" value="1"/>
</dbReference>
<dbReference type="GO" id="GO:0004674">
    <property type="term" value="F:protein serine/threonine kinase activity"/>
    <property type="evidence" value="ECO:0007669"/>
    <property type="project" value="UniProtKB-KW"/>
</dbReference>
<dbReference type="PANTHER" id="PTHR35526">
    <property type="entry name" value="ANTI-SIGMA-F FACTOR RSBW-RELATED"/>
    <property type="match status" value="1"/>
</dbReference>
<proteinExistence type="predicted"/>
<dbReference type="GO" id="GO:0005524">
    <property type="term" value="F:ATP binding"/>
    <property type="evidence" value="ECO:0007669"/>
    <property type="project" value="UniProtKB-KW"/>
</dbReference>
<keyword evidence="1" id="KW-0418">Kinase</keyword>
<dbReference type="Gene3D" id="3.30.565.10">
    <property type="entry name" value="Histidine kinase-like ATPase, C-terminal domain"/>
    <property type="match status" value="1"/>
</dbReference>
<protein>
    <submittedName>
        <fullName evidence="3">ATP-binding protein</fullName>
    </submittedName>
</protein>
<accession>A0A7D6I5R0</accession>
<name>A0A7D6I5R0_9MYCO</name>
<evidence type="ECO:0000313" key="3">
    <source>
        <dbReference type="EMBL" id="QLL07598.1"/>
    </source>
</evidence>
<dbReference type="Pfam" id="PF13581">
    <property type="entry name" value="HATPase_c_2"/>
    <property type="match status" value="1"/>
</dbReference>
<sequence length="151" mass="16861">MSSLLEPLVGEVCEMSRVGAADATTVGELRRDLQRWLQDVVDDTAELGDIVLSVNEALANCVEHAYRAHQRAGQMRMRARYDRVLRHLHICVSDRGTWRKPVTRPCSDAGASRGITLMHAVADRCTIKVRPDGTTVCMEYAPRPGTETLDW</sequence>
<dbReference type="EMBL" id="CP059165">
    <property type="protein sequence ID" value="QLL07598.1"/>
    <property type="molecule type" value="Genomic_DNA"/>
</dbReference>
<reference evidence="3" key="2">
    <citation type="submission" date="2020-07" db="EMBL/GenBank/DDBJ databases">
        <authorList>
            <person name="Yu X."/>
        </authorList>
    </citation>
    <scope>NUCLEOTIDE SEQUENCE [LARGE SCALE GENOMIC DNA]</scope>
    <source>
        <strain evidence="3">24T</strain>
    </source>
</reference>
<evidence type="ECO:0000256" key="1">
    <source>
        <dbReference type="ARBA" id="ARBA00022527"/>
    </source>
</evidence>
<keyword evidence="1" id="KW-0723">Serine/threonine-protein kinase</keyword>
<keyword evidence="1" id="KW-0808">Transferase</keyword>
<gene>
    <name evidence="3" type="ORF">H0P51_00770</name>
</gene>
<dbReference type="PANTHER" id="PTHR35526:SF3">
    <property type="entry name" value="ANTI-SIGMA-F FACTOR RSBW"/>
    <property type="match status" value="1"/>
</dbReference>
<keyword evidence="3" id="KW-0067">ATP-binding</keyword>